<sequence>MSASSERGEGAPIGAAERTADVRDRDPAPGTAVDPGFHYNGIQTMAGGSSGGSGGVQSNGFSGVNDPAALNRAGENANQLASLVHSNGDVGDDPEITAAAGSLCGDLWGGDLGVALFDTMETWDKQAKRLTRICADIGEKCITTAHNQTRTESANEAEMNSVRATISDFG</sequence>
<protein>
    <submittedName>
        <fullName evidence="2">Uncharacterized protein</fullName>
    </submittedName>
</protein>
<proteinExistence type="predicted"/>
<name>A0ABT6T4C4_9ACTN</name>
<keyword evidence="3" id="KW-1185">Reference proteome</keyword>
<dbReference type="Gene3D" id="1.10.287.1060">
    <property type="entry name" value="ESAT-6-like"/>
    <property type="match status" value="1"/>
</dbReference>
<dbReference type="SUPFAM" id="SSF140453">
    <property type="entry name" value="EsxAB dimer-like"/>
    <property type="match status" value="1"/>
</dbReference>
<dbReference type="Proteomes" id="UP001237105">
    <property type="component" value="Unassembled WGS sequence"/>
</dbReference>
<evidence type="ECO:0000313" key="2">
    <source>
        <dbReference type="EMBL" id="MDI3422711.1"/>
    </source>
</evidence>
<reference evidence="2 3" key="1">
    <citation type="submission" date="2023-05" db="EMBL/GenBank/DDBJ databases">
        <title>Draft genome sequence of Streptomyces sp. B-S-A12 isolated from a cave soil in Thailand.</title>
        <authorList>
            <person name="Chamroensaksri N."/>
            <person name="Muangham S."/>
        </authorList>
    </citation>
    <scope>NUCLEOTIDE SEQUENCE [LARGE SCALE GENOMIC DNA]</scope>
    <source>
        <strain evidence="2 3">B-S-A12</strain>
    </source>
</reference>
<evidence type="ECO:0000313" key="3">
    <source>
        <dbReference type="Proteomes" id="UP001237105"/>
    </source>
</evidence>
<dbReference type="EMBL" id="JASCIS010000041">
    <property type="protein sequence ID" value="MDI3422711.1"/>
    <property type="molecule type" value="Genomic_DNA"/>
</dbReference>
<feature type="region of interest" description="Disordered" evidence="1">
    <location>
        <begin position="1"/>
        <end position="41"/>
    </location>
</feature>
<gene>
    <name evidence="2" type="ORF">QIT00_29940</name>
</gene>
<feature type="compositionally biased region" description="Basic and acidic residues" evidence="1">
    <location>
        <begin position="18"/>
        <end position="27"/>
    </location>
</feature>
<organism evidence="2 3">
    <name type="scientific">Streptomyces luteolus</name>
    <dbReference type="NCBI Taxonomy" id="3043615"/>
    <lineage>
        <taxon>Bacteria</taxon>
        <taxon>Bacillati</taxon>
        <taxon>Actinomycetota</taxon>
        <taxon>Actinomycetes</taxon>
        <taxon>Kitasatosporales</taxon>
        <taxon>Streptomycetaceae</taxon>
        <taxon>Streptomyces</taxon>
    </lineage>
</organism>
<evidence type="ECO:0000256" key="1">
    <source>
        <dbReference type="SAM" id="MobiDB-lite"/>
    </source>
</evidence>
<dbReference type="RefSeq" id="WP_282538568.1">
    <property type="nucleotide sequence ID" value="NZ_JASCIS010000041.1"/>
</dbReference>
<comment type="caution">
    <text evidence="2">The sequence shown here is derived from an EMBL/GenBank/DDBJ whole genome shotgun (WGS) entry which is preliminary data.</text>
</comment>
<dbReference type="InterPro" id="IPR036689">
    <property type="entry name" value="ESAT-6-like_sf"/>
</dbReference>
<accession>A0ABT6T4C4</accession>